<dbReference type="PANTHER" id="PTHR31157:SF1">
    <property type="entry name" value="SCP DOMAIN-CONTAINING PROTEIN"/>
    <property type="match status" value="1"/>
</dbReference>
<dbReference type="InterPro" id="IPR035940">
    <property type="entry name" value="CAP_sf"/>
</dbReference>
<dbReference type="PROSITE" id="PS51257">
    <property type="entry name" value="PROKAR_LIPOPROTEIN"/>
    <property type="match status" value="1"/>
</dbReference>
<evidence type="ECO:0000313" key="2">
    <source>
        <dbReference type="EMBL" id="MCT4332343.1"/>
    </source>
</evidence>
<evidence type="ECO:0000313" key="3">
    <source>
        <dbReference type="Proteomes" id="UP001320702"/>
    </source>
</evidence>
<evidence type="ECO:0000259" key="1">
    <source>
        <dbReference type="Pfam" id="PF00188"/>
    </source>
</evidence>
<dbReference type="RefSeq" id="WP_260276230.1">
    <property type="nucleotide sequence ID" value="NZ_JANAVZ010000002.1"/>
</dbReference>
<name>A0ABT2K734_9RHOB</name>
<dbReference type="EMBL" id="JANAVZ010000002">
    <property type="protein sequence ID" value="MCT4332343.1"/>
    <property type="molecule type" value="Genomic_DNA"/>
</dbReference>
<dbReference type="SUPFAM" id="SSF55797">
    <property type="entry name" value="PR-1-like"/>
    <property type="match status" value="1"/>
</dbReference>
<comment type="caution">
    <text evidence="2">The sequence shown here is derived from an EMBL/GenBank/DDBJ whole genome shotgun (WGS) entry which is preliminary data.</text>
</comment>
<sequence length="180" mass="18060">MNLKTTSTAMICLVMLAACEPGNRVSAETDLLGADDAAVPADQALAAMCSGDAGQQAAMADAVNAARAAQGKTVLAPNAKLNQIAQSHACDVAAMRRATVAGSNGSNVVDRARAVDYPTCGVAQLVSIGGSPSGVVAGWLGSEPHRVELLGQSSDEIGAGAARGPDGRLWWSVVLGDDCA</sequence>
<dbReference type="Pfam" id="PF00188">
    <property type="entry name" value="CAP"/>
    <property type="match status" value="1"/>
</dbReference>
<proteinExistence type="predicted"/>
<dbReference type="CDD" id="cd05379">
    <property type="entry name" value="CAP_bacterial"/>
    <property type="match status" value="1"/>
</dbReference>
<gene>
    <name evidence="2" type="ORF">MU516_05600</name>
</gene>
<dbReference type="Gene3D" id="3.40.33.10">
    <property type="entry name" value="CAP"/>
    <property type="match status" value="1"/>
</dbReference>
<organism evidence="2 3">
    <name type="scientific">Paracoccus maritimus</name>
    <dbReference type="NCBI Taxonomy" id="2933292"/>
    <lineage>
        <taxon>Bacteria</taxon>
        <taxon>Pseudomonadati</taxon>
        <taxon>Pseudomonadota</taxon>
        <taxon>Alphaproteobacteria</taxon>
        <taxon>Rhodobacterales</taxon>
        <taxon>Paracoccaceae</taxon>
        <taxon>Paracoccus</taxon>
    </lineage>
</organism>
<reference evidence="2 3" key="1">
    <citation type="submission" date="2022-04" db="EMBL/GenBank/DDBJ databases">
        <title>Paracoccus sp. YLB-12 draft genome sequence.</title>
        <authorList>
            <person name="Yu L."/>
        </authorList>
    </citation>
    <scope>NUCLEOTIDE SEQUENCE [LARGE SCALE GENOMIC DNA]</scope>
    <source>
        <strain evidence="2 3">YLB-12</strain>
    </source>
</reference>
<dbReference type="Proteomes" id="UP001320702">
    <property type="component" value="Unassembled WGS sequence"/>
</dbReference>
<dbReference type="InterPro" id="IPR014044">
    <property type="entry name" value="CAP_dom"/>
</dbReference>
<accession>A0ABT2K734</accession>
<feature type="domain" description="SCP" evidence="1">
    <location>
        <begin position="61"/>
        <end position="173"/>
    </location>
</feature>
<dbReference type="PANTHER" id="PTHR31157">
    <property type="entry name" value="SCP DOMAIN-CONTAINING PROTEIN"/>
    <property type="match status" value="1"/>
</dbReference>
<keyword evidence="3" id="KW-1185">Reference proteome</keyword>
<protein>
    <submittedName>
        <fullName evidence="2">CAP domain-containing protein</fullName>
    </submittedName>
</protein>